<dbReference type="EMBL" id="FNYW01000005">
    <property type="protein sequence ID" value="SEI60774.1"/>
    <property type="molecule type" value="Genomic_DNA"/>
</dbReference>
<evidence type="ECO:0000313" key="2">
    <source>
        <dbReference type="EMBL" id="SEI60774.1"/>
    </source>
</evidence>
<evidence type="ECO:0000313" key="3">
    <source>
        <dbReference type="Proteomes" id="UP000198564"/>
    </source>
</evidence>
<dbReference type="STRING" id="1130080.SAMN04488113_10545"/>
<dbReference type="Proteomes" id="UP000198564">
    <property type="component" value="Unassembled WGS sequence"/>
</dbReference>
<dbReference type="InterPro" id="IPR011528">
    <property type="entry name" value="NERD"/>
</dbReference>
<protein>
    <submittedName>
        <fullName evidence="2">Nuclease-related domain-containing protein</fullName>
    </submittedName>
</protein>
<name>A0A1H6S4I6_9LACT</name>
<feature type="domain" description="NERD" evidence="1">
    <location>
        <begin position="38"/>
        <end position="149"/>
    </location>
</feature>
<keyword evidence="3" id="KW-1185">Reference proteome</keyword>
<proteinExistence type="predicted"/>
<dbReference type="Pfam" id="PF08378">
    <property type="entry name" value="NERD"/>
    <property type="match status" value="1"/>
</dbReference>
<dbReference type="PROSITE" id="PS50965">
    <property type="entry name" value="NERD"/>
    <property type="match status" value="1"/>
</dbReference>
<accession>A0A1H6S4I6</accession>
<gene>
    <name evidence="2" type="ORF">SAMN04488113_10545</name>
</gene>
<dbReference type="AlphaFoldDB" id="A0A1H6S4I6"/>
<dbReference type="RefSeq" id="WP_177170476.1">
    <property type="nucleotide sequence ID" value="NZ_FNYW01000005.1"/>
</dbReference>
<reference evidence="3" key="1">
    <citation type="submission" date="2016-10" db="EMBL/GenBank/DDBJ databases">
        <authorList>
            <person name="Varghese N."/>
            <person name="Submissions S."/>
        </authorList>
    </citation>
    <scope>NUCLEOTIDE SEQUENCE [LARGE SCALE GENOMIC DNA]</scope>
    <source>
        <strain evidence="3">DSM 25751</strain>
    </source>
</reference>
<organism evidence="2 3">
    <name type="scientific">Alkalibacterium gilvum</name>
    <dbReference type="NCBI Taxonomy" id="1130080"/>
    <lineage>
        <taxon>Bacteria</taxon>
        <taxon>Bacillati</taxon>
        <taxon>Bacillota</taxon>
        <taxon>Bacilli</taxon>
        <taxon>Lactobacillales</taxon>
        <taxon>Carnobacteriaceae</taxon>
        <taxon>Alkalibacterium</taxon>
    </lineage>
</organism>
<sequence length="303" mass="35449">MKIIKKREKSKLLIGLNYLDKRTKLDNTDKRYLINLEKGYEGEERFDTLVKTYLTGEALVINDLLIENKGNVFQIDALIVTTDTLYLYEIKNYKGDFQMNSGQLSYTSGQEIRNPLTQLKRTKELLRQLVKEWGLSYRIEANVLFINETFTLYNANVEDSIIFSTQIKDALIKLNTKCKRLTKQCNYLADKLIDMHKEESLFQKQLPLYNKKELKTGVVCSCGSFNLIITQRSCYCKVCYKQLSIEELLIGSIEEFKYLFPEQKVTTSTINEWCGNRVNHRKIRHILQTHLMAYGKNSGTYYE</sequence>
<evidence type="ECO:0000259" key="1">
    <source>
        <dbReference type="PROSITE" id="PS50965"/>
    </source>
</evidence>